<dbReference type="Pfam" id="PF03592">
    <property type="entry name" value="Terminase_2"/>
    <property type="match status" value="1"/>
</dbReference>
<proteinExistence type="predicted"/>
<dbReference type="AlphaFoldDB" id="A0A1C9I0Y6"/>
<reference evidence="1" key="2">
    <citation type="journal article" date="2016" name="Front. Microbiol.">
        <title>The Regulatory Protein RosR Affects Rhizobium leguminosarum bv. trifolii Protein Profiles, Cell Surface Properties, and Symbiosis with Clover.</title>
        <authorList>
            <person name="Rachwal K."/>
            <person name="Boguszewska A."/>
            <person name="Kopcinska J."/>
            <person name="Karas M."/>
            <person name="Tchorzewski M."/>
            <person name="Janczarek M."/>
        </authorList>
    </citation>
    <scope>NUCLEOTIDE SEQUENCE</scope>
    <source>
        <strain evidence="1">Rt24.2</strain>
    </source>
</reference>
<accession>A0A1C9I0Y6</accession>
<protein>
    <submittedName>
        <fullName evidence="1">Phage terminase small subunit</fullName>
    </submittedName>
</protein>
<dbReference type="InterPro" id="IPR005335">
    <property type="entry name" value="Terminase_ssu"/>
</dbReference>
<dbReference type="EMBL" id="KX490305">
    <property type="protein sequence ID" value="AOO92669.1"/>
    <property type="molecule type" value="Genomic_DNA"/>
</dbReference>
<sequence length="54" mass="6280">MAELTPKQRLYVAEYLKDLNAKHAAMRTGYSGKSRANGNRLMRMRLCGRRLREP</sequence>
<dbReference type="InterPro" id="IPR038713">
    <property type="entry name" value="Terminase_Gp1_N_sf"/>
</dbReference>
<name>A0A1C9I0Y6_RHILT</name>
<reference evidence="1" key="1">
    <citation type="journal article" date="2015" name="BMC Genomics">
        <title>Transcriptome profiling of a Rhizobium leguminosarum bv. trifolii rosR mutant reveals the role of the transcriptional regulator RosR in motility, synthesis of cell-surface components, and other cellular processes.</title>
        <authorList>
            <person name="Rachwal K."/>
            <person name="Matczynska E."/>
            <person name="Janczarek M."/>
        </authorList>
    </citation>
    <scope>NUCLEOTIDE SEQUENCE</scope>
    <source>
        <strain evidence="1">Rt24.2</strain>
    </source>
</reference>
<organism evidence="1">
    <name type="scientific">Rhizobium leguminosarum bv. trifolii</name>
    <dbReference type="NCBI Taxonomy" id="386"/>
    <lineage>
        <taxon>Bacteria</taxon>
        <taxon>Pseudomonadati</taxon>
        <taxon>Pseudomonadota</taxon>
        <taxon>Alphaproteobacteria</taxon>
        <taxon>Hyphomicrobiales</taxon>
        <taxon>Rhizobiaceae</taxon>
        <taxon>Rhizobium/Agrobacterium group</taxon>
        <taxon>Rhizobium</taxon>
    </lineage>
</organism>
<dbReference type="GO" id="GO:0051276">
    <property type="term" value="P:chromosome organization"/>
    <property type="evidence" value="ECO:0007669"/>
    <property type="project" value="InterPro"/>
</dbReference>
<dbReference type="Gene3D" id="1.10.10.1400">
    <property type="entry name" value="Terminase, small subunit, N-terminal DNA-binding domain, HTH motif"/>
    <property type="match status" value="1"/>
</dbReference>
<evidence type="ECO:0000313" key="1">
    <source>
        <dbReference type="EMBL" id="AOO92669.1"/>
    </source>
</evidence>